<keyword evidence="4" id="KW-1185">Reference proteome</keyword>
<feature type="compositionally biased region" description="Low complexity" evidence="2">
    <location>
        <begin position="843"/>
        <end position="854"/>
    </location>
</feature>
<feature type="compositionally biased region" description="Basic and acidic residues" evidence="2">
    <location>
        <begin position="800"/>
        <end position="813"/>
    </location>
</feature>
<protein>
    <submittedName>
        <fullName evidence="3">Uncharacterized protein</fullName>
    </submittedName>
</protein>
<gene>
    <name evidence="3" type="ORF">SNEC2469_LOCUS22288</name>
</gene>
<feature type="non-terminal residue" evidence="3">
    <location>
        <position position="1"/>
    </location>
</feature>
<dbReference type="Proteomes" id="UP000601435">
    <property type="component" value="Unassembled WGS sequence"/>
</dbReference>
<name>A0A812Y312_9DINO</name>
<accession>A0A812Y312</accession>
<organism evidence="3 4">
    <name type="scientific">Symbiodinium necroappetens</name>
    <dbReference type="NCBI Taxonomy" id="1628268"/>
    <lineage>
        <taxon>Eukaryota</taxon>
        <taxon>Sar</taxon>
        <taxon>Alveolata</taxon>
        <taxon>Dinophyceae</taxon>
        <taxon>Suessiales</taxon>
        <taxon>Symbiodiniaceae</taxon>
        <taxon>Symbiodinium</taxon>
    </lineage>
</organism>
<keyword evidence="1" id="KW-0175">Coiled coil</keyword>
<proteinExistence type="predicted"/>
<dbReference type="EMBL" id="CAJNJA010040293">
    <property type="protein sequence ID" value="CAE7764601.1"/>
    <property type="molecule type" value="Genomic_DNA"/>
</dbReference>
<feature type="region of interest" description="Disordered" evidence="2">
    <location>
        <begin position="798"/>
        <end position="854"/>
    </location>
</feature>
<feature type="region of interest" description="Disordered" evidence="2">
    <location>
        <begin position="257"/>
        <end position="278"/>
    </location>
</feature>
<feature type="coiled-coil region" evidence="1">
    <location>
        <begin position="493"/>
        <end position="524"/>
    </location>
</feature>
<dbReference type="AlphaFoldDB" id="A0A812Y312"/>
<reference evidence="3" key="1">
    <citation type="submission" date="2021-02" db="EMBL/GenBank/DDBJ databases">
        <authorList>
            <person name="Dougan E. K."/>
            <person name="Rhodes N."/>
            <person name="Thang M."/>
            <person name="Chan C."/>
        </authorList>
    </citation>
    <scope>NUCLEOTIDE SEQUENCE</scope>
</reference>
<feature type="compositionally biased region" description="Pro residues" evidence="2">
    <location>
        <begin position="829"/>
        <end position="842"/>
    </location>
</feature>
<evidence type="ECO:0000313" key="4">
    <source>
        <dbReference type="Proteomes" id="UP000601435"/>
    </source>
</evidence>
<dbReference type="OrthoDB" id="421057at2759"/>
<sequence>TPPTSMADFGMDTDFLGEENLSMAVDSDPKQSAEAKAGGGGKRQPITMCICPGCIFPKYAGSRFCAEGDHKKGWDNMLYQRRTRKDLSEEDRTAFDEAMKSDDVAGKAVLDFSRDNPPELKRKALVDFAQFRRIVGHRLSAKDEAGDVPMTERAFYRHCDNVLGLEAEEAKEYWKEFYNNPLIARDNDGFKGAEQLWVPAHKMRLKAREHYRDHQAVESSDQIKAPSTETRNMLAKHLTRQDMTFGSDLFNMTDEQHKDVHQVTPKKSKPSAPGPTEEVLVTPEKTKEVNLTRERPMLHRQMETGMNKLRNELAKQLGTMSQVQEAWQKHPSELKSKDRAALQFLRIYQFRFEVIARLAGAADAITKLVPDGQASAAEGVANPSSPGSAMTGLTQEELNKAAAQSMKMDFKDFLAQEFVASQKFWEGDGLCTLDSLRHVQETVLDCATAEEFLQSKKTWQDAEKAIQLCIKGTKVSCDDVVKHLKSMVMEDKRQKKRKQSQDEKEALKKARMEATEKVAEIKSRKAAGAPIPSLFTASVDTLERVGTYAAADLASGREDIWRSPWKLAEKHDALTEALGDAAAQKSLTAWGAQYKRMQIQAKLDTVTVAMQEGKGKEVMAKLFESLTKKDDITDVSSVPGGSGFMSACWLYGSAAELKAVGVLPNHSCMMKLLVSGEVRHIFVRAKDLLGVLYKTKVIESEHDLPSALGHLQGLDAAGLMDLCKSGVNILETTQHKGELLFVPMGWVVAEIANPSVHLFGVRKSFMLRSSKDDYELFMKIVAARGQNTDRMKQIHTLMVSDKDKAKPSEKEQGKPAAKAKPAADVAAKQPPPAAPAAPPAPPAASVAEGAAQKH</sequence>
<evidence type="ECO:0000256" key="2">
    <source>
        <dbReference type="SAM" id="MobiDB-lite"/>
    </source>
</evidence>
<evidence type="ECO:0000313" key="3">
    <source>
        <dbReference type="EMBL" id="CAE7764601.1"/>
    </source>
</evidence>
<comment type="caution">
    <text evidence="3">The sequence shown here is derived from an EMBL/GenBank/DDBJ whole genome shotgun (WGS) entry which is preliminary data.</text>
</comment>
<feature type="compositionally biased region" description="Low complexity" evidence="2">
    <location>
        <begin position="814"/>
        <end position="828"/>
    </location>
</feature>
<evidence type="ECO:0000256" key="1">
    <source>
        <dbReference type="SAM" id="Coils"/>
    </source>
</evidence>